<evidence type="ECO:0000313" key="3">
    <source>
        <dbReference type="WBParaSite" id="ACRNAN_scaffold795.g22949.t1"/>
    </source>
</evidence>
<reference evidence="3" key="1">
    <citation type="submission" date="2022-11" db="UniProtKB">
        <authorList>
            <consortium name="WormBaseParasite"/>
        </authorList>
    </citation>
    <scope>IDENTIFICATION</scope>
</reference>
<proteinExistence type="predicted"/>
<keyword evidence="1" id="KW-0812">Transmembrane</keyword>
<keyword evidence="2" id="KW-1185">Reference proteome</keyword>
<keyword evidence="1" id="KW-0472">Membrane</keyword>
<keyword evidence="1" id="KW-1133">Transmembrane helix</keyword>
<dbReference type="Proteomes" id="UP000887540">
    <property type="component" value="Unplaced"/>
</dbReference>
<name>A0A914EHN0_9BILA</name>
<dbReference type="WBParaSite" id="ACRNAN_scaffold795.g22949.t1">
    <property type="protein sequence ID" value="ACRNAN_scaffold795.g22949.t1"/>
    <property type="gene ID" value="ACRNAN_scaffold795.g22949"/>
</dbReference>
<protein>
    <submittedName>
        <fullName evidence="3">CX domain-containing protein</fullName>
    </submittedName>
</protein>
<evidence type="ECO:0000313" key="2">
    <source>
        <dbReference type="Proteomes" id="UP000887540"/>
    </source>
</evidence>
<accession>A0A914EHN0</accession>
<sequence>MTRWEAFPPSEQELIHMASTTTTPSTTTVVNIRKNLGGLIRQEIAEPNQYLCYYRNVASENPIPYICELGCCPNGCCGIEEIATQNQSYGWAIALLVVFILTILFAVIAMLSLYLLNKHSDRKQREQIAESSAQSSTISQISGPTYYGQEAYYPYITNIKTY</sequence>
<organism evidence="2 3">
    <name type="scientific">Acrobeloides nanus</name>
    <dbReference type="NCBI Taxonomy" id="290746"/>
    <lineage>
        <taxon>Eukaryota</taxon>
        <taxon>Metazoa</taxon>
        <taxon>Ecdysozoa</taxon>
        <taxon>Nematoda</taxon>
        <taxon>Chromadorea</taxon>
        <taxon>Rhabditida</taxon>
        <taxon>Tylenchina</taxon>
        <taxon>Cephalobomorpha</taxon>
        <taxon>Cephaloboidea</taxon>
        <taxon>Cephalobidae</taxon>
        <taxon>Acrobeloides</taxon>
    </lineage>
</organism>
<feature type="transmembrane region" description="Helical" evidence="1">
    <location>
        <begin position="89"/>
        <end position="116"/>
    </location>
</feature>
<evidence type="ECO:0000256" key="1">
    <source>
        <dbReference type="SAM" id="Phobius"/>
    </source>
</evidence>
<dbReference type="AlphaFoldDB" id="A0A914EHN0"/>